<reference evidence="2 3" key="1">
    <citation type="submission" date="2005-09" db="EMBL/GenBank/DDBJ databases">
        <authorList>
            <person name="Mural R.J."/>
            <person name="Li P.W."/>
            <person name="Adams M.D."/>
            <person name="Amanatides P.G."/>
            <person name="Baden-Tillson H."/>
            <person name="Barnstead M."/>
            <person name="Chin S.H."/>
            <person name="Dew I."/>
            <person name="Evans C.A."/>
            <person name="Ferriera S."/>
            <person name="Flanigan M."/>
            <person name="Fosler C."/>
            <person name="Glodek A."/>
            <person name="Gu Z."/>
            <person name="Holt R.A."/>
            <person name="Jennings D."/>
            <person name="Kraft C.L."/>
            <person name="Lu F."/>
            <person name="Nguyen T."/>
            <person name="Nusskern D.R."/>
            <person name="Pfannkoch C.M."/>
            <person name="Sitter C."/>
            <person name="Sutton G.G."/>
            <person name="Venter J.C."/>
            <person name="Wang Z."/>
            <person name="Woodage T."/>
            <person name="Zheng X.H."/>
            <person name="Zhong F."/>
        </authorList>
    </citation>
    <scope>NUCLEOTIDE SEQUENCE [LARGE SCALE GENOMIC DNA]</scope>
    <source>
        <strain>BN</strain>
        <strain evidence="3">Sprague-Dawley</strain>
    </source>
</reference>
<dbReference type="Proteomes" id="UP000234681">
    <property type="component" value="Chromosome 1"/>
</dbReference>
<dbReference type="SUPFAM" id="SSF109640">
    <property type="entry name" value="KRAB domain (Kruppel-associated box)"/>
    <property type="match status" value="1"/>
</dbReference>
<evidence type="ECO:0000313" key="2">
    <source>
        <dbReference type="EMBL" id="EDM07817.1"/>
    </source>
</evidence>
<evidence type="ECO:0000313" key="3">
    <source>
        <dbReference type="Proteomes" id="UP000234681"/>
    </source>
</evidence>
<accession>A6J9R7</accession>
<dbReference type="PANTHER" id="PTHR23232:SF163">
    <property type="entry name" value="ZINC FINGER PROTEIN 589"/>
    <property type="match status" value="1"/>
</dbReference>
<dbReference type="InterPro" id="IPR001909">
    <property type="entry name" value="KRAB"/>
</dbReference>
<proteinExistence type="predicted"/>
<dbReference type="Pfam" id="PF01352">
    <property type="entry name" value="KRAB"/>
    <property type="match status" value="1"/>
</dbReference>
<dbReference type="AlphaFoldDB" id="A6J9R7"/>
<dbReference type="SMART" id="SM00349">
    <property type="entry name" value="KRAB"/>
    <property type="match status" value="1"/>
</dbReference>
<dbReference type="CDD" id="cd07765">
    <property type="entry name" value="KRAB_A-box"/>
    <property type="match status" value="1"/>
</dbReference>
<organism evidence="2 3">
    <name type="scientific">Rattus norvegicus</name>
    <name type="common">Rat</name>
    <dbReference type="NCBI Taxonomy" id="10116"/>
    <lineage>
        <taxon>Eukaryota</taxon>
        <taxon>Metazoa</taxon>
        <taxon>Chordata</taxon>
        <taxon>Craniata</taxon>
        <taxon>Vertebrata</taxon>
        <taxon>Euteleostomi</taxon>
        <taxon>Mammalia</taxon>
        <taxon>Eutheria</taxon>
        <taxon>Euarchontoglires</taxon>
        <taxon>Glires</taxon>
        <taxon>Rodentia</taxon>
        <taxon>Myomorpha</taxon>
        <taxon>Muroidea</taxon>
        <taxon>Muridae</taxon>
        <taxon>Murinae</taxon>
        <taxon>Rattus</taxon>
    </lineage>
</organism>
<evidence type="ECO:0000259" key="1">
    <source>
        <dbReference type="PROSITE" id="PS50805"/>
    </source>
</evidence>
<dbReference type="GO" id="GO:0006355">
    <property type="term" value="P:regulation of DNA-templated transcription"/>
    <property type="evidence" value="ECO:0007669"/>
    <property type="project" value="InterPro"/>
</dbReference>
<feature type="domain" description="KRAB" evidence="1">
    <location>
        <begin position="6"/>
        <end position="77"/>
    </location>
</feature>
<dbReference type="PANTHER" id="PTHR23232">
    <property type="entry name" value="KRAB DOMAIN C2H2 ZINC FINGER"/>
    <property type="match status" value="1"/>
</dbReference>
<dbReference type="InterPro" id="IPR036051">
    <property type="entry name" value="KRAB_dom_sf"/>
</dbReference>
<gene>
    <name evidence="2" type="primary">RGD1564344_predicted</name>
    <name evidence="2" type="ORF">rCG_53917</name>
</gene>
<name>A6J9R7_RAT</name>
<dbReference type="PROSITE" id="PS50805">
    <property type="entry name" value="KRAB"/>
    <property type="match status" value="1"/>
</dbReference>
<protein>
    <submittedName>
        <fullName evidence="2">Similar to CDNA sequence BC027344 (Predicted)</fullName>
    </submittedName>
</protein>
<dbReference type="Gene3D" id="6.10.140.140">
    <property type="match status" value="1"/>
</dbReference>
<feature type="non-terminal residue" evidence="2">
    <location>
        <position position="77"/>
    </location>
</feature>
<dbReference type="InterPro" id="IPR050169">
    <property type="entry name" value="Krueppel_C2H2_ZnF"/>
</dbReference>
<sequence length="77" mass="8867">MAQGPMTFKDVAVDFSPEEWACLSLEQRSLYTDVMLENYSHLVSVGLCVYRPQLFSLLEKGQDPWMILRDETRGLNP</sequence>
<dbReference type="EMBL" id="CH473979">
    <property type="protein sequence ID" value="EDM07817.1"/>
    <property type="molecule type" value="Genomic_DNA"/>
</dbReference>